<keyword evidence="1" id="KW-1133">Transmembrane helix</keyword>
<organism evidence="2 3">
    <name type="scientific">Rhodosorus marinus</name>
    <dbReference type="NCBI Taxonomy" id="101924"/>
    <lineage>
        <taxon>Eukaryota</taxon>
        <taxon>Rhodophyta</taxon>
        <taxon>Stylonematophyceae</taxon>
        <taxon>Stylonematales</taxon>
        <taxon>Stylonemataceae</taxon>
        <taxon>Rhodosorus</taxon>
    </lineage>
</organism>
<keyword evidence="1" id="KW-0812">Transmembrane</keyword>
<keyword evidence="1" id="KW-0472">Membrane</keyword>
<accession>A0AAV8UKI7</accession>
<name>A0AAV8UKI7_9RHOD</name>
<evidence type="ECO:0000313" key="2">
    <source>
        <dbReference type="EMBL" id="KAJ8902909.1"/>
    </source>
</evidence>
<protein>
    <submittedName>
        <fullName evidence="2">Uncharacterized protein</fullName>
    </submittedName>
</protein>
<evidence type="ECO:0000313" key="3">
    <source>
        <dbReference type="Proteomes" id="UP001157974"/>
    </source>
</evidence>
<feature type="transmembrane region" description="Helical" evidence="1">
    <location>
        <begin position="76"/>
        <end position="94"/>
    </location>
</feature>
<sequence length="230" mass="24969">MPSIVAASVIAIGYGVEVLDTTVQGISYACTILCFGLAATMKTSRQACMIMAGGLVPTVTILVYDCMVVFKYGDLGAALVGLALLMAGIVAFSWSHRNFASDVAPSNEWVPIRPGAVAGLKLQNSRNKVISDRLIKQKIQVEADKSSCEIKVSQFEAEFAETGALLESLSTGEQGTSSDKMKTVCQHYMELLDINIEETKTSIESKKQHIEAIQTDIDKHAQTDFNLVWR</sequence>
<dbReference type="AlphaFoldDB" id="A0AAV8UKI7"/>
<feature type="transmembrane region" description="Helical" evidence="1">
    <location>
        <begin position="25"/>
        <end position="41"/>
    </location>
</feature>
<feature type="transmembrane region" description="Helical" evidence="1">
    <location>
        <begin position="48"/>
        <end position="70"/>
    </location>
</feature>
<reference evidence="2 3" key="1">
    <citation type="journal article" date="2023" name="Nat. Commun.">
        <title>Origin of minicircular mitochondrial genomes in red algae.</title>
        <authorList>
            <person name="Lee Y."/>
            <person name="Cho C.H."/>
            <person name="Lee Y.M."/>
            <person name="Park S.I."/>
            <person name="Yang J.H."/>
            <person name="West J.A."/>
            <person name="Bhattacharya D."/>
            <person name="Yoon H.S."/>
        </authorList>
    </citation>
    <scope>NUCLEOTIDE SEQUENCE [LARGE SCALE GENOMIC DNA]</scope>
    <source>
        <strain evidence="2 3">CCMP1338</strain>
        <tissue evidence="2">Whole cell</tissue>
    </source>
</reference>
<comment type="caution">
    <text evidence="2">The sequence shown here is derived from an EMBL/GenBank/DDBJ whole genome shotgun (WGS) entry which is preliminary data.</text>
</comment>
<dbReference type="EMBL" id="JAMWBK010000008">
    <property type="protein sequence ID" value="KAJ8902909.1"/>
    <property type="molecule type" value="Genomic_DNA"/>
</dbReference>
<dbReference type="Proteomes" id="UP001157974">
    <property type="component" value="Unassembled WGS sequence"/>
</dbReference>
<gene>
    <name evidence="2" type="ORF">NDN08_006227</name>
</gene>
<evidence type="ECO:0000256" key="1">
    <source>
        <dbReference type="SAM" id="Phobius"/>
    </source>
</evidence>
<proteinExistence type="predicted"/>
<keyword evidence="3" id="KW-1185">Reference proteome</keyword>